<dbReference type="Pfam" id="PF02010">
    <property type="entry name" value="REJ"/>
    <property type="match status" value="1"/>
</dbReference>
<dbReference type="EMBL" id="DF237384">
    <property type="protein sequence ID" value="GAQ88514.1"/>
    <property type="molecule type" value="Genomic_DNA"/>
</dbReference>
<dbReference type="SMART" id="SM00557">
    <property type="entry name" value="IG_FLMN"/>
    <property type="match status" value="8"/>
</dbReference>
<evidence type="ECO:0000256" key="2">
    <source>
        <dbReference type="PROSITE-ProRule" id="PRU00087"/>
    </source>
</evidence>
<dbReference type="SUPFAM" id="SSF81296">
    <property type="entry name" value="E set domains"/>
    <property type="match status" value="8"/>
</dbReference>
<feature type="repeat" description="Filamin" evidence="2">
    <location>
        <begin position="2151"/>
        <end position="2242"/>
    </location>
</feature>
<feature type="repeat" description="Filamin" evidence="2">
    <location>
        <begin position="1376"/>
        <end position="1478"/>
    </location>
</feature>
<dbReference type="InterPro" id="IPR014756">
    <property type="entry name" value="Ig_E-set"/>
</dbReference>
<keyword evidence="4" id="KW-0472">Membrane</keyword>
<dbReference type="Pfam" id="PF00630">
    <property type="entry name" value="Filamin"/>
    <property type="match status" value="4"/>
</dbReference>
<dbReference type="OrthoDB" id="5334309at2759"/>
<proteinExistence type="predicted"/>
<dbReference type="PROSITE" id="PS50194">
    <property type="entry name" value="FILAMIN_REPEAT"/>
    <property type="match status" value="8"/>
</dbReference>
<keyword evidence="4" id="KW-0812">Transmembrane</keyword>
<keyword evidence="1" id="KW-0677">Repeat</keyword>
<sequence length="3931" mass="395805">MASNLNHNSFGGAVTSGGDPFTVRIVNGTCTAATCSAYVTDHADGTYTVTYSFSSPGVYQLKISLNGVPVGSGTAAPSPLFLTILNKNALLVLDPAATTASGKGLGGSIAGVPGSFVIYAKDKNGLSLVVGGAQFSLSLTPNSSVTTAVIDNLDGTYSASYTATKAGPYTARLFYNKTIPVSAVSGHALNVTPAATAAANTTLAVPFVAKAAAGSALVAKIAPADVYGNPVAYGSGYDPANDVFVLLIADVTSGHRTFNPAVLTDNVYQISTNLTTAGPYELTVQLGGVPIATPKATVTILPGAMSATKSSVQGSTFQSTAGSEAYLQLSLLDAFGNAAAAGASCTATFTGATGAGAVWPCDAASRVKYNLTVADTYTVHVVAAQGAASISVGAVSVSVLPAAQSALASSASGPGLTQARAGVAANFTILTSDLYGNPVEGQASGFIVQLISDAKGFTTVGNVSSNADGTLVGSYTVTAAGTYKLWVKVGGVAIGSGTPFVLTVKPAYTSAANTYARLAGSSVPLSSGTVASVTAGQTGQIVIRAVDMFGYSQVDGSSGKQKVVDKFAAAFGPSTVMENDALVPTGAALGSTVDNGDGTYNISFSATKSMNGTVPLTFSLSVTLMTGAGGAAPISGSPFLFTVTSGAVNPSSSVLTQVSNGESSVGLTSSFLLTTRDAYGNNGQYVPGTFYAVTADAVTTMPAAAGVGQTAAASIMAMLRDTSTGQSRAPEAAGLLFVGARFSNVTNNYDGTYTLVLTTLQAGPYNITARINNVVVQPVSGYTLLNQVVPPGQDAPGAFTATGPGIGALSVVAGTDAQLTVQARDQFGNPTSTNVSALVQTLVASFQVMSGTSSSFVTLTGVSAVTVSAPREGAPGQIVVPFRPLKSGNLLSSLKIGSSPVSTLKGSPYSGVVLPGEPAAAACVATGPGLRGALVCASGGTSSCANASITLLPMDSNGNLVIDPAQGTSPKAATCQRFGVSFSSPKLVNMGDIQADVGRCVVAYSATQSGAQRITVTFDGQIVGAYDATIRQGVGSADANESILTGDGINSVIKAGQPAGLNITLIDRNGLALPNGEGTTVLATVTPNTMTGTNPVIAFTDNRNGQYLARFTPLVTGVFTVVITINGQPLSQNAAGFNITVASAVTDPSSTRVNILPNAPVKRVPDFVTVQISPLDTNFNPQDYVIPSTDAFSVAGSRPDGSTFALTASKIASASAAGYVYMASFAPLQMGAYSLQVLWSNGGDVSSYVGGVSNVYSINVVQGPAFPAQTVLRGLGVTQASAGVKASFSVILSDAGGNRITSKNDLVAANVTGQVTSSWTAATVPVNMTVVLTEGQAGYVGGYVPLQSGPAYLDVFVGGKMLRFPNLTVNAGEIDTKSCSAALVGTELLGVYSVPAGVSSKILVYARDSYGNPVTSGTATFSVTLQNAAANAFLRPDSVSFVKDHYEVAYTPAKAGVYQITIKRGQDPIGGGPYSVTVRPGATSSAASKLLPSSAANCTAGGSHAVTVQAYDDQGNPQTSSGDNFYVSITGSNACSGAMSPIGSGLYSFSCPCVSAGKAKGGLTVTLKTAAGMDTVAANLPLTTVPGPVNVTNFQVSGEALAGLVAGTPASLLLTARDSALNQLWAGGLSVSVTLTSVAAGAIRANVTDNRDGTYTASPVVVSAGTYQLNANLAGTSFYSTSVSVQAAAPAPDLTVVTLPVAFTSGQPGTFSVQLVDRFLNPVGTPDLVNVQTAQVSSVSSASGGVISLPVAIAQDPVRSVYTVTLTPVAAGVVRLSLVVGKKAVVNSTTGLAYTAAVNPGIISPANCLVAGSGYLAGAASNREASFFITARDANNTVGDLLSGKTFSVTFSDPTVTLTGPITRQGGGVFRAAYTPTVAQVLANPGGLQIVVTYDGTQVGNSTVTLLAVPGSPSAARSVAIDENGVQLTSLDAIVGQTVTFYIQPRDAAGLDIKSVGPRDAFGVNVPNAGIIIPTPLADGRYLVSFTTQVAQPVAVTLTNFTDASVTLLNSPLAVRVAPGPTAAAAAKLLKPGGAEAYSAQTPVTAGTEIVIVVRSYDASGNPQMYNALRGGDVYTATLKGPLTITAASVDNQDGTYELRWTTTVSGTYNLTVWLRDPVSSNLTATSARDVAVLVANSYFAIGQCALKSGSLPAATVMAGVEQSFVVVARDAFGNPYNTGDKSFAVNFTGPSSIQYTVTGTSVASEFRVTYTATLVGAYQATVSSADDVTAVVPGTPVQISVVPGAISARFSSAAGTGLAAGTAGAAASFTVTAKDAAGNINSTLPTVNFLPASAVPSGSVQLQLTLCSSFGVGCQALVTYTPATYGTVTVVITYGPTAVGPAGGFAVAVAPAAAPQLVAAKMANSLGAILVSFDQDTNLGSTAGSSLANCQTLLDPALLPKLGSVPACGFRDRKTLVLTLGSGATVLPTGSSNPDSVTLLLNIIGNAAQSSYNASGSLPISGPDSGPVPVSVLAAPTSVGVCDPVTLDASASSGSGGRGLQFSYFVQGPSDNATAALAAKLAAFTAAGSFPAITLSATDLQPGTGYTFTFVVQNFMGTASAPAQVTTTKQTKPVPVVSIVGSGTENRRTASRGDTIEIQANAAVPSKLAWVNGNCVPADSADLPMVFQWQQLAGPLVDLSSYPPNYQASFQSKTLTVPESALALGKDYTFQVSCAMKDGGVLGQASTAQVVLSLAPSPLSVSIAGGSRLLGTTQNLTLAASAADPDGSVDQNGTPFPFAYQWACNASLPAQAAAALFQSDAGNNFGQQLVIPAGGLPEGVYGFTVQVSREPLTAGRSLVPASATITVQAAGVISLDVKVVGSAKLDGLLPSTQLQLQCSANDDTSVKKNSIAYSWAIKSDSDPRGIDDLAPGYDDGKRKLRVKPNSLLGGHVYQLTCAGVSTEGVGAAGFATVSVKVLGVPSGGSVSLQRSQAADVAASTQYTLKAVNFVPSDDALPGYLLYQFRYSLNGGTEQIIVAMSTENKAKFVLPAGQIVLLAYVSNPGTLASVPGDQPPGFRYAFEPFNVSSPSTTSKPKRRSLLSTDSTSNLVALGRGLLSFDSVNYTAAQESYESVFLPAAYQTPDYAAVLSWAASWGATFAPADALTLPCGEGDQQMMLNKADVLKMIGHLDPLSPPAFSPGVTSSTGATIANLHACALTSLLQVADEADLSLVVSPNPNPLSATVAETAPAVQTALTTFLSKLQLVALHGLATSPCAGAGAAACDSYACFRGAADVLLRALALHCGRPMVPLRWWLDVAAYTPLALARVYAQDPSVSTTGNATTFSATTYAGAAVTASPSSTPRVQASAGAFAFVADVSGAGDVSAYCVAYEDGLDLVPGAPPSTLKTAALFFEQDLAPYEPSSGSLIFTGLSAPPPRLIYAVDVYQANGCDIWTMPPLVTTSYTTCVWTPVSTNLSAPYDAAASTATAAATVWNAVYVLHTIPAPLPVTSVSVTVFNPSWDQQPTIAATTGSLSVSATTAGTNAGGGSPHDPITLMAVSYAGGAQPVPPSSLPVSGSAPMAAAAAFFTQGLAGAYQPASGGLTFSGVPPPWSGTVHVVDFYRVANCTITSPPLTSEAYGACTWVVAARGIPVALAVAPQTATFSPARGLWNGVYVLYLANSSSVPLVPDPLPPVTSTAVTVLPAMNSTLAAQSGAVSFSCAASGLLAITGYVANYPTAAQVPIPDGLLPPALISAAALYLTQGPSNNPYFPGSGALLFSGVPALQASSQTRVLDIAAGYQAQYVVDIFEVGPDCSPQMPPAGPSAFAGCTWSLVAANRSVQHDPAARTAMVALSSATHQNGVYVLHVADVPLTAGPTPDSATPTPAPGATGSPSSPPAPRPPNGTAPNVTLAPGGALPTTDNGTGKGTVSASGSTGKTTIIIVGAVIIGVLILGSAAVAGVLIQKAEGQVRYRRRRAPIAAVAGPSQPQ</sequence>
<organism evidence="6 7">
    <name type="scientific">Klebsormidium nitens</name>
    <name type="common">Green alga</name>
    <name type="synonym">Ulothrix nitens</name>
    <dbReference type="NCBI Taxonomy" id="105231"/>
    <lineage>
        <taxon>Eukaryota</taxon>
        <taxon>Viridiplantae</taxon>
        <taxon>Streptophyta</taxon>
        <taxon>Klebsormidiophyceae</taxon>
        <taxon>Klebsormidiales</taxon>
        <taxon>Klebsormidiaceae</taxon>
        <taxon>Klebsormidium</taxon>
    </lineage>
</organism>
<feature type="domain" description="PKD/REJ-like" evidence="5">
    <location>
        <begin position="2648"/>
        <end position="2995"/>
    </location>
</feature>
<dbReference type="InterPro" id="IPR002859">
    <property type="entry name" value="PKD/REJ-like"/>
</dbReference>
<dbReference type="Proteomes" id="UP000054558">
    <property type="component" value="Unassembled WGS sequence"/>
</dbReference>
<feature type="compositionally biased region" description="Low complexity" evidence="3">
    <location>
        <begin position="3816"/>
        <end position="3835"/>
    </location>
</feature>
<reference evidence="6 7" key="1">
    <citation type="journal article" date="2014" name="Nat. Commun.">
        <title>Klebsormidium flaccidum genome reveals primary factors for plant terrestrial adaptation.</title>
        <authorList>
            <person name="Hori K."/>
            <person name="Maruyama F."/>
            <person name="Fujisawa T."/>
            <person name="Togashi T."/>
            <person name="Yamamoto N."/>
            <person name="Seo M."/>
            <person name="Sato S."/>
            <person name="Yamada T."/>
            <person name="Mori H."/>
            <person name="Tajima N."/>
            <person name="Moriyama T."/>
            <person name="Ikeuchi M."/>
            <person name="Watanabe M."/>
            <person name="Wada H."/>
            <person name="Kobayashi K."/>
            <person name="Saito M."/>
            <person name="Masuda T."/>
            <person name="Sasaki-Sekimoto Y."/>
            <person name="Mashiguchi K."/>
            <person name="Awai K."/>
            <person name="Shimojima M."/>
            <person name="Masuda S."/>
            <person name="Iwai M."/>
            <person name="Nobusawa T."/>
            <person name="Narise T."/>
            <person name="Kondo S."/>
            <person name="Saito H."/>
            <person name="Sato R."/>
            <person name="Murakawa M."/>
            <person name="Ihara Y."/>
            <person name="Oshima-Yamada Y."/>
            <person name="Ohtaka K."/>
            <person name="Satoh M."/>
            <person name="Sonobe K."/>
            <person name="Ishii M."/>
            <person name="Ohtani R."/>
            <person name="Kanamori-Sato M."/>
            <person name="Honoki R."/>
            <person name="Miyazaki D."/>
            <person name="Mochizuki H."/>
            <person name="Umetsu J."/>
            <person name="Higashi K."/>
            <person name="Shibata D."/>
            <person name="Kamiya Y."/>
            <person name="Sato N."/>
            <person name="Nakamura Y."/>
            <person name="Tabata S."/>
            <person name="Ida S."/>
            <person name="Kurokawa K."/>
            <person name="Ohta H."/>
        </authorList>
    </citation>
    <scope>NUCLEOTIDE SEQUENCE [LARGE SCALE GENOMIC DNA]</scope>
    <source>
        <strain evidence="6 7">NIES-2285</strain>
    </source>
</reference>
<evidence type="ECO:0000256" key="1">
    <source>
        <dbReference type="ARBA" id="ARBA00022737"/>
    </source>
</evidence>
<dbReference type="GO" id="GO:0030036">
    <property type="term" value="P:actin cytoskeleton organization"/>
    <property type="evidence" value="ECO:0007669"/>
    <property type="project" value="InterPro"/>
</dbReference>
<dbReference type="InterPro" id="IPR013783">
    <property type="entry name" value="Ig-like_fold"/>
</dbReference>
<gene>
    <name evidence="6" type="ORF">KFL_004350040</name>
</gene>
<dbReference type="PANTHER" id="PTHR38537">
    <property type="entry name" value="JITTERBUG, ISOFORM N"/>
    <property type="match status" value="1"/>
</dbReference>
<name>A0A1Y1IC21_KLENI</name>
<keyword evidence="7" id="KW-1185">Reference proteome</keyword>
<dbReference type="Gene3D" id="2.60.40.10">
    <property type="entry name" value="Immunoglobulins"/>
    <property type="match status" value="15"/>
</dbReference>
<evidence type="ECO:0000313" key="7">
    <source>
        <dbReference type="Proteomes" id="UP000054558"/>
    </source>
</evidence>
<feature type="transmembrane region" description="Helical" evidence="4">
    <location>
        <begin position="3882"/>
        <end position="3905"/>
    </location>
</feature>
<evidence type="ECO:0000256" key="4">
    <source>
        <dbReference type="SAM" id="Phobius"/>
    </source>
</evidence>
<dbReference type="InterPro" id="IPR001298">
    <property type="entry name" value="Filamin/ABP280_rpt"/>
</dbReference>
<evidence type="ECO:0000313" key="6">
    <source>
        <dbReference type="EMBL" id="GAQ88514.1"/>
    </source>
</evidence>
<feature type="repeat" description="Filamin" evidence="2">
    <location>
        <begin position="1"/>
        <end position="84"/>
    </location>
</feature>
<feature type="repeat" description="Filamin" evidence="2">
    <location>
        <begin position="2244"/>
        <end position="2350"/>
    </location>
</feature>
<keyword evidence="4" id="KW-1133">Transmembrane helix</keyword>
<feature type="repeat" description="Filamin" evidence="2">
    <location>
        <begin position="401"/>
        <end position="504"/>
    </location>
</feature>
<feature type="compositionally biased region" description="Pro residues" evidence="3">
    <location>
        <begin position="3836"/>
        <end position="3846"/>
    </location>
</feature>
<protein>
    <submittedName>
        <fullName evidence="6">Filamin</fullName>
    </submittedName>
</protein>
<dbReference type="OMA" id="FITTASY"/>
<dbReference type="STRING" id="105231.A0A1Y1IC21"/>
<feature type="repeat" description="Filamin" evidence="2">
    <location>
        <begin position="90"/>
        <end position="188"/>
    </location>
</feature>
<dbReference type="PANTHER" id="PTHR38537:SF15">
    <property type="entry name" value="FILAMIN"/>
    <property type="match status" value="1"/>
</dbReference>
<feature type="repeat" description="Filamin" evidence="2">
    <location>
        <begin position="1586"/>
        <end position="1687"/>
    </location>
</feature>
<feature type="compositionally biased region" description="Polar residues" evidence="3">
    <location>
        <begin position="3861"/>
        <end position="3875"/>
    </location>
</feature>
<dbReference type="InterPro" id="IPR044801">
    <property type="entry name" value="Filamin"/>
</dbReference>
<accession>A0A1Y1IC21</accession>
<evidence type="ECO:0000256" key="3">
    <source>
        <dbReference type="SAM" id="MobiDB-lite"/>
    </source>
</evidence>
<feature type="region of interest" description="Disordered" evidence="3">
    <location>
        <begin position="3816"/>
        <end position="3875"/>
    </location>
</feature>
<evidence type="ECO:0000259" key="5">
    <source>
        <dbReference type="Pfam" id="PF02010"/>
    </source>
</evidence>
<dbReference type="InterPro" id="IPR017868">
    <property type="entry name" value="Filamin/ABP280_repeat-like"/>
</dbReference>
<dbReference type="GO" id="GO:0051015">
    <property type="term" value="F:actin filament binding"/>
    <property type="evidence" value="ECO:0007669"/>
    <property type="project" value="InterPro"/>
</dbReference>
<feature type="repeat" description="Filamin" evidence="2">
    <location>
        <begin position="1034"/>
        <end position="1141"/>
    </location>
</feature>